<dbReference type="EMBL" id="BPLQ01005959">
    <property type="protein sequence ID" value="GIY18880.1"/>
    <property type="molecule type" value="Genomic_DNA"/>
</dbReference>
<keyword evidence="1" id="KW-1133">Transmembrane helix</keyword>
<keyword evidence="1" id="KW-0472">Membrane</keyword>
<keyword evidence="3" id="KW-1185">Reference proteome</keyword>
<feature type="transmembrane region" description="Helical" evidence="1">
    <location>
        <begin position="39"/>
        <end position="59"/>
    </location>
</feature>
<feature type="transmembrane region" description="Helical" evidence="1">
    <location>
        <begin position="113"/>
        <end position="132"/>
    </location>
</feature>
<dbReference type="AlphaFoldDB" id="A0AAV4RBN8"/>
<gene>
    <name evidence="2" type="primary">AVEN_171479_1</name>
    <name evidence="2" type="ORF">CDAR_586001</name>
</gene>
<keyword evidence="1" id="KW-0812">Transmembrane</keyword>
<sequence length="288" mass="32346">MCFLFGPRSAHGSSLVIGGLLCIGSVLLGYSTYFKEFNAVSHLLILLSPVLSVIGKACIRSAFATSIFFTLKIFPTGVRAIGLGSCLFWSRTAHLIGIHISSLEVENTYNIPLAMYGFLSIIGGFLTSFLPVNIHRPLPNVAVEVEKSLILEDSTKRKRARPLATPHPHMMHSIDVDILHFEEEQENERNNTLLELSVREFQNSRLAQATTTLLKDVAGPSRLCHVTDRSSILDKEDTESRLTDLEDELNKIWELNPVHEDEANTDSLAEFRHGDVREHYVRMNETRF</sequence>
<evidence type="ECO:0000313" key="2">
    <source>
        <dbReference type="EMBL" id="GIY18880.1"/>
    </source>
</evidence>
<name>A0AAV4RBN8_9ARAC</name>
<dbReference type="Proteomes" id="UP001054837">
    <property type="component" value="Unassembled WGS sequence"/>
</dbReference>
<evidence type="ECO:0000256" key="1">
    <source>
        <dbReference type="SAM" id="Phobius"/>
    </source>
</evidence>
<accession>A0AAV4RBN8</accession>
<organism evidence="2 3">
    <name type="scientific">Caerostris darwini</name>
    <dbReference type="NCBI Taxonomy" id="1538125"/>
    <lineage>
        <taxon>Eukaryota</taxon>
        <taxon>Metazoa</taxon>
        <taxon>Ecdysozoa</taxon>
        <taxon>Arthropoda</taxon>
        <taxon>Chelicerata</taxon>
        <taxon>Arachnida</taxon>
        <taxon>Araneae</taxon>
        <taxon>Araneomorphae</taxon>
        <taxon>Entelegynae</taxon>
        <taxon>Araneoidea</taxon>
        <taxon>Araneidae</taxon>
        <taxon>Caerostris</taxon>
    </lineage>
</organism>
<feature type="transmembrane region" description="Helical" evidence="1">
    <location>
        <begin position="12"/>
        <end position="33"/>
    </location>
</feature>
<reference evidence="2 3" key="1">
    <citation type="submission" date="2021-06" db="EMBL/GenBank/DDBJ databases">
        <title>Caerostris darwini draft genome.</title>
        <authorList>
            <person name="Kono N."/>
            <person name="Arakawa K."/>
        </authorList>
    </citation>
    <scope>NUCLEOTIDE SEQUENCE [LARGE SCALE GENOMIC DNA]</scope>
</reference>
<evidence type="ECO:0000313" key="3">
    <source>
        <dbReference type="Proteomes" id="UP001054837"/>
    </source>
</evidence>
<proteinExistence type="predicted"/>
<protein>
    <submittedName>
        <fullName evidence="2">Uncharacterized protein</fullName>
    </submittedName>
</protein>
<comment type="caution">
    <text evidence="2">The sequence shown here is derived from an EMBL/GenBank/DDBJ whole genome shotgun (WGS) entry which is preliminary data.</text>
</comment>